<evidence type="ECO:0000313" key="1">
    <source>
        <dbReference type="EMBL" id="SHM66012.1"/>
    </source>
</evidence>
<evidence type="ECO:0000313" key="2">
    <source>
        <dbReference type="Proteomes" id="UP000184184"/>
    </source>
</evidence>
<proteinExistence type="predicted"/>
<protein>
    <submittedName>
        <fullName evidence="1">Uncharacterized protein</fullName>
    </submittedName>
</protein>
<dbReference type="AlphaFoldDB" id="A0A1M7KKZ2"/>
<gene>
    <name evidence="1" type="ORF">SAMN05216179_0758</name>
</gene>
<name>A0A1M7KKZ2_9BACI</name>
<sequence length="74" mass="8563">MDGLRYSNYPTIIGTGSIFELLLQSRNFLSERNSIMLLHPSVVEYQFSEGVRFNSYGMFLSEDPLWQAVFAYQS</sequence>
<reference evidence="1 2" key="1">
    <citation type="submission" date="2016-11" db="EMBL/GenBank/DDBJ databases">
        <authorList>
            <person name="Jaros S."/>
            <person name="Januszkiewicz K."/>
            <person name="Wedrychowicz H."/>
        </authorList>
    </citation>
    <scope>NUCLEOTIDE SEQUENCE [LARGE SCALE GENOMIC DNA]</scope>
    <source>
        <strain evidence="1 2">CGMCC 1.10681</strain>
    </source>
</reference>
<keyword evidence="2" id="KW-1185">Reference proteome</keyword>
<dbReference type="Proteomes" id="UP000184184">
    <property type="component" value="Unassembled WGS sequence"/>
</dbReference>
<dbReference type="EMBL" id="FRCZ01000001">
    <property type="protein sequence ID" value="SHM66012.1"/>
    <property type="molecule type" value="Genomic_DNA"/>
</dbReference>
<organism evidence="1 2">
    <name type="scientific">Gracilibacillus kekensis</name>
    <dbReference type="NCBI Taxonomy" id="1027249"/>
    <lineage>
        <taxon>Bacteria</taxon>
        <taxon>Bacillati</taxon>
        <taxon>Bacillota</taxon>
        <taxon>Bacilli</taxon>
        <taxon>Bacillales</taxon>
        <taxon>Bacillaceae</taxon>
        <taxon>Gracilibacillus</taxon>
    </lineage>
</organism>
<accession>A0A1M7KKZ2</accession>